<evidence type="ECO:0008006" key="4">
    <source>
        <dbReference type="Google" id="ProtNLM"/>
    </source>
</evidence>
<dbReference type="VEuPathDB" id="VectorBase:GBRI044443"/>
<feature type="region of interest" description="Disordered" evidence="1">
    <location>
        <begin position="1"/>
        <end position="21"/>
    </location>
</feature>
<name>A0A1A9X501_9MUSC</name>
<organism evidence="2 3">
    <name type="scientific">Glossina brevipalpis</name>
    <dbReference type="NCBI Taxonomy" id="37001"/>
    <lineage>
        <taxon>Eukaryota</taxon>
        <taxon>Metazoa</taxon>
        <taxon>Ecdysozoa</taxon>
        <taxon>Arthropoda</taxon>
        <taxon>Hexapoda</taxon>
        <taxon>Insecta</taxon>
        <taxon>Pterygota</taxon>
        <taxon>Neoptera</taxon>
        <taxon>Endopterygota</taxon>
        <taxon>Diptera</taxon>
        <taxon>Brachycera</taxon>
        <taxon>Muscomorpha</taxon>
        <taxon>Hippoboscoidea</taxon>
        <taxon>Glossinidae</taxon>
        <taxon>Glossina</taxon>
    </lineage>
</organism>
<protein>
    <recommendedName>
        <fullName evidence="4">LITAF domain-containing protein</fullName>
    </recommendedName>
</protein>
<accession>A0A1A9X501</accession>
<dbReference type="EnsemblMetazoa" id="GBRI044443-RA">
    <property type="protein sequence ID" value="GBRI044443-PA"/>
    <property type="gene ID" value="GBRI044443"/>
</dbReference>
<feature type="compositionally biased region" description="Polar residues" evidence="1">
    <location>
        <begin position="1"/>
        <end position="20"/>
    </location>
</feature>
<dbReference type="AlphaFoldDB" id="A0A1A9X501"/>
<proteinExistence type="predicted"/>
<sequence>MTELNTVIKGNTETKQNASPPNVEVVIDEKARRASEKMLRAQKKQEIYNNFATPLIGTFLNLTNEPALIKCPSCGIEEMSQVIDEIKWQRIKNAMIAKQRLPPVYFAVGPEPHEVSCPYCHEYGKTVMKSFFFRFYSRRHYCRHCGEYLGTYRRPQL</sequence>
<evidence type="ECO:0000313" key="2">
    <source>
        <dbReference type="EnsemblMetazoa" id="GBRI044443-PA"/>
    </source>
</evidence>
<evidence type="ECO:0000313" key="3">
    <source>
        <dbReference type="Proteomes" id="UP000091820"/>
    </source>
</evidence>
<evidence type="ECO:0000256" key="1">
    <source>
        <dbReference type="SAM" id="MobiDB-lite"/>
    </source>
</evidence>
<reference evidence="3" key="1">
    <citation type="submission" date="2014-03" db="EMBL/GenBank/DDBJ databases">
        <authorList>
            <person name="Aksoy S."/>
            <person name="Warren W."/>
            <person name="Wilson R.K."/>
        </authorList>
    </citation>
    <scope>NUCLEOTIDE SEQUENCE [LARGE SCALE GENOMIC DNA]</scope>
    <source>
        <strain evidence="3">IAEA</strain>
    </source>
</reference>
<reference evidence="2" key="2">
    <citation type="submission" date="2020-05" db="UniProtKB">
        <authorList>
            <consortium name="EnsemblMetazoa"/>
        </authorList>
    </citation>
    <scope>IDENTIFICATION</scope>
    <source>
        <strain evidence="2">IAEA</strain>
    </source>
</reference>
<keyword evidence="3" id="KW-1185">Reference proteome</keyword>
<dbReference type="Proteomes" id="UP000091820">
    <property type="component" value="Unassembled WGS sequence"/>
</dbReference>